<dbReference type="HOGENOM" id="CLU_041248_0_0_9"/>
<dbReference type="eggNOG" id="ENOG5033F8S">
    <property type="taxonomic scope" value="Bacteria"/>
</dbReference>
<evidence type="ECO:0000313" key="2">
    <source>
        <dbReference type="Proteomes" id="UP000017973"/>
    </source>
</evidence>
<reference evidence="1 2" key="1">
    <citation type="journal article" date="2014" name="Genome Announc.">
        <title>Draft Genome Sequence of Brevibacillus panacihumi Strain W25, a Halotolerant Hydrocarbon-Degrading Bacterium.</title>
        <authorList>
            <person name="Wang X."/>
            <person name="Jin D."/>
            <person name="Zhou L."/>
            <person name="Wu L."/>
            <person name="An W."/>
            <person name="Chen Y."/>
            <person name="Zhao L."/>
        </authorList>
    </citation>
    <scope>NUCLEOTIDE SEQUENCE [LARGE SCALE GENOMIC DNA]</scope>
    <source>
        <strain evidence="1 2">W25</strain>
    </source>
</reference>
<organism evidence="1 2">
    <name type="scientific">Brevibacillus panacihumi W25</name>
    <dbReference type="NCBI Taxonomy" id="1408254"/>
    <lineage>
        <taxon>Bacteria</taxon>
        <taxon>Bacillati</taxon>
        <taxon>Bacillota</taxon>
        <taxon>Bacilli</taxon>
        <taxon>Bacillales</taxon>
        <taxon>Paenibacillaceae</taxon>
        <taxon>Brevibacillus</taxon>
    </lineage>
</organism>
<protein>
    <submittedName>
        <fullName evidence="1">Uncharacterized protein</fullName>
    </submittedName>
</protein>
<dbReference type="STRING" id="1408254.T458_14740"/>
<dbReference type="AlphaFoldDB" id="V6M5C1"/>
<proteinExistence type="predicted"/>
<accession>V6M5C1</accession>
<dbReference type="EMBL" id="AYJU01000017">
    <property type="protein sequence ID" value="EST53801.1"/>
    <property type="molecule type" value="Genomic_DNA"/>
</dbReference>
<name>V6M5C1_9BACL</name>
<sequence length="461" mass="55095">MSLSERRVSGHYTWNKNWVDEYESPWGIIEKFRYANNVTWKELNLLFQRKDVTTKGERLMFSDLSSWKYVDEIALEKVFGFSLIKHYSRLILNLTRGFTVLPDLAHQYLRENLSFCNICISYGYHSLFHQFILLDTCPFHLCKLLYHCPSCNKKLEYYRSTFSEGPFQCNCGYSLLKHTTQTGFPWSIHIVRKIALPDLKKWIEHKEGSKFLYTLYFFEPNFLKTDNQVLNKFISVLDQRTQRLDERHEVLSHRLISSEKADIGAKDILGNELYLETRQIFKSIARYYRNTILFKHKKCIKRLVKMYPDNQICPFAYAYVHWRMNIEGIPNYWQVDNSFRCNNSTMFDHFYSKPDNTSLFTLFMQWTKSPPFINNKIAMKWGVNHVAVQLLTHHFNTWLKIANKFAPQRGIILTREHSYKNMPFFTISYSENGYKQVGFHLWKSLEEDNRNTLTQLNCPFR</sequence>
<dbReference type="Proteomes" id="UP000017973">
    <property type="component" value="Unassembled WGS sequence"/>
</dbReference>
<dbReference type="RefSeq" id="WP_023556832.1">
    <property type="nucleotide sequence ID" value="NZ_KI629785.1"/>
</dbReference>
<dbReference type="PATRIC" id="fig|1408254.3.peg.2881"/>
<gene>
    <name evidence="1" type="ORF">T458_14740</name>
</gene>
<keyword evidence="2" id="KW-1185">Reference proteome</keyword>
<comment type="caution">
    <text evidence="1">The sequence shown here is derived from an EMBL/GenBank/DDBJ whole genome shotgun (WGS) entry which is preliminary data.</text>
</comment>
<dbReference type="OrthoDB" id="2543325at2"/>
<evidence type="ECO:0000313" key="1">
    <source>
        <dbReference type="EMBL" id="EST53801.1"/>
    </source>
</evidence>